<protein>
    <recommendedName>
        <fullName evidence="1">Transcriptional repressor PaaX-like central Cas2-like domain-containing protein</fullName>
    </recommendedName>
</protein>
<dbReference type="Gene3D" id="3.30.70.2650">
    <property type="match status" value="1"/>
</dbReference>
<evidence type="ECO:0000259" key="1">
    <source>
        <dbReference type="Pfam" id="PF20803"/>
    </source>
</evidence>
<gene>
    <name evidence="2" type="ORF">A3D34_01755</name>
</gene>
<comment type="caution">
    <text evidence="2">The sequence shown here is derived from an EMBL/GenBank/DDBJ whole genome shotgun (WGS) entry which is preliminary data.</text>
</comment>
<dbReference type="InterPro" id="IPR048846">
    <property type="entry name" value="PaaX-like_central"/>
</dbReference>
<dbReference type="AlphaFoldDB" id="A0A1G2HSB2"/>
<feature type="domain" description="Transcriptional repressor PaaX-like central Cas2-like" evidence="1">
    <location>
        <begin position="104"/>
        <end position="172"/>
    </location>
</feature>
<name>A0A1G2HSB2_9BACT</name>
<proteinExistence type="predicted"/>
<evidence type="ECO:0000313" key="3">
    <source>
        <dbReference type="Proteomes" id="UP000179183"/>
    </source>
</evidence>
<dbReference type="Pfam" id="PF20803">
    <property type="entry name" value="PaaX_M"/>
    <property type="match status" value="1"/>
</dbReference>
<evidence type="ECO:0000313" key="2">
    <source>
        <dbReference type="EMBL" id="OGZ65279.1"/>
    </source>
</evidence>
<dbReference type="EMBL" id="MHOQ01000047">
    <property type="protein sequence ID" value="OGZ65279.1"/>
    <property type="molecule type" value="Genomic_DNA"/>
</dbReference>
<sequence>MKLSVTDKFLWDIYTILEKTDDVVNFILNPHPGKWGSLLAVENPIFEKYRHDKNREKFKKLLYYAKTSGYIRVKNLEGKKAIMLTREGINKVLKARFLMEGKQKRKDGKWTMLIFDVPEKYRKSRNLLRGILHNLGYKLFQQSVWITPYDVSEKTEKLLQMYNLDEFVKIFLIEEI</sequence>
<dbReference type="Proteomes" id="UP000179183">
    <property type="component" value="Unassembled WGS sequence"/>
</dbReference>
<accession>A0A1G2HSB2</accession>
<reference evidence="2 3" key="1">
    <citation type="journal article" date="2016" name="Nat. Commun.">
        <title>Thousands of microbial genomes shed light on interconnected biogeochemical processes in an aquifer system.</title>
        <authorList>
            <person name="Anantharaman K."/>
            <person name="Brown C.T."/>
            <person name="Hug L.A."/>
            <person name="Sharon I."/>
            <person name="Castelle C.J."/>
            <person name="Probst A.J."/>
            <person name="Thomas B.C."/>
            <person name="Singh A."/>
            <person name="Wilkins M.J."/>
            <person name="Karaoz U."/>
            <person name="Brodie E.L."/>
            <person name="Williams K.H."/>
            <person name="Hubbard S.S."/>
            <person name="Banfield J.F."/>
        </authorList>
    </citation>
    <scope>NUCLEOTIDE SEQUENCE [LARGE SCALE GENOMIC DNA]</scope>
</reference>
<organism evidence="2 3">
    <name type="scientific">Candidatus Staskawiczbacteria bacterium RIFCSPHIGHO2_02_FULL_33_16</name>
    <dbReference type="NCBI Taxonomy" id="1802204"/>
    <lineage>
        <taxon>Bacteria</taxon>
        <taxon>Candidatus Staskawicziibacteriota</taxon>
    </lineage>
</organism>